<accession>A0A0C9ZW80</accession>
<proteinExistence type="predicted"/>
<reference evidence="2 3" key="1">
    <citation type="submission" date="2014-04" db="EMBL/GenBank/DDBJ databases">
        <authorList>
            <consortium name="DOE Joint Genome Institute"/>
            <person name="Kuo A."/>
            <person name="Kohler A."/>
            <person name="Costa M.D."/>
            <person name="Nagy L.G."/>
            <person name="Floudas D."/>
            <person name="Copeland A."/>
            <person name="Barry K.W."/>
            <person name="Cichocki N."/>
            <person name="Veneault-Fourrey C."/>
            <person name="LaButti K."/>
            <person name="Lindquist E.A."/>
            <person name="Lipzen A."/>
            <person name="Lundell T."/>
            <person name="Morin E."/>
            <person name="Murat C."/>
            <person name="Sun H."/>
            <person name="Tunlid A."/>
            <person name="Henrissat B."/>
            <person name="Grigoriev I.V."/>
            <person name="Hibbett D.S."/>
            <person name="Martin F."/>
            <person name="Nordberg H.P."/>
            <person name="Cantor M.N."/>
            <person name="Hua S.X."/>
        </authorList>
    </citation>
    <scope>NUCLEOTIDE SEQUENCE [LARGE SCALE GENOMIC DNA]</scope>
    <source>
        <strain evidence="2 3">441</strain>
    </source>
</reference>
<organism evidence="2 3">
    <name type="scientific">Pisolithus microcarpus 441</name>
    <dbReference type="NCBI Taxonomy" id="765257"/>
    <lineage>
        <taxon>Eukaryota</taxon>
        <taxon>Fungi</taxon>
        <taxon>Dikarya</taxon>
        <taxon>Basidiomycota</taxon>
        <taxon>Agaricomycotina</taxon>
        <taxon>Agaricomycetes</taxon>
        <taxon>Agaricomycetidae</taxon>
        <taxon>Boletales</taxon>
        <taxon>Sclerodermatineae</taxon>
        <taxon>Pisolithaceae</taxon>
        <taxon>Pisolithus</taxon>
    </lineage>
</organism>
<dbReference type="STRING" id="765257.A0A0C9ZW80"/>
<dbReference type="EMBL" id="KN833701">
    <property type="protein sequence ID" value="KIK26457.1"/>
    <property type="molecule type" value="Genomic_DNA"/>
</dbReference>
<feature type="compositionally biased region" description="Polar residues" evidence="1">
    <location>
        <begin position="72"/>
        <end position="92"/>
    </location>
</feature>
<sequence length="132" mass="14042">MLSTGLRSVARNPRTFRPAFLYSCQIHDSHVASKTVTEKVADVADKVNKKVGQGLASAIEAGERATEKTKETLGSSTETAKGKSESVTQTVQEKAESAKQTGREKIGSAKKTTGEATEEMKRKANEVAGKAS</sequence>
<protein>
    <submittedName>
        <fullName evidence="2">Uncharacterized protein</fullName>
    </submittedName>
</protein>
<feature type="compositionally biased region" description="Basic and acidic residues" evidence="1">
    <location>
        <begin position="93"/>
        <end position="107"/>
    </location>
</feature>
<keyword evidence="3" id="KW-1185">Reference proteome</keyword>
<gene>
    <name evidence="2" type="ORF">PISMIDRAFT_675813</name>
</gene>
<dbReference type="HOGENOM" id="CLU_128874_2_0_1"/>
<feature type="region of interest" description="Disordered" evidence="1">
    <location>
        <begin position="60"/>
        <end position="132"/>
    </location>
</feature>
<reference evidence="3" key="2">
    <citation type="submission" date="2015-01" db="EMBL/GenBank/DDBJ databases">
        <title>Evolutionary Origins and Diversification of the Mycorrhizal Mutualists.</title>
        <authorList>
            <consortium name="DOE Joint Genome Institute"/>
            <consortium name="Mycorrhizal Genomics Consortium"/>
            <person name="Kohler A."/>
            <person name="Kuo A."/>
            <person name="Nagy L.G."/>
            <person name="Floudas D."/>
            <person name="Copeland A."/>
            <person name="Barry K.W."/>
            <person name="Cichocki N."/>
            <person name="Veneault-Fourrey C."/>
            <person name="LaButti K."/>
            <person name="Lindquist E.A."/>
            <person name="Lipzen A."/>
            <person name="Lundell T."/>
            <person name="Morin E."/>
            <person name="Murat C."/>
            <person name="Riley R."/>
            <person name="Ohm R."/>
            <person name="Sun H."/>
            <person name="Tunlid A."/>
            <person name="Henrissat B."/>
            <person name="Grigoriev I.V."/>
            <person name="Hibbett D.S."/>
            <person name="Martin F."/>
        </authorList>
    </citation>
    <scope>NUCLEOTIDE SEQUENCE [LARGE SCALE GENOMIC DNA]</scope>
    <source>
        <strain evidence="3">441</strain>
    </source>
</reference>
<evidence type="ECO:0000313" key="2">
    <source>
        <dbReference type="EMBL" id="KIK26457.1"/>
    </source>
</evidence>
<feature type="compositionally biased region" description="Basic and acidic residues" evidence="1">
    <location>
        <begin position="61"/>
        <end position="71"/>
    </location>
</feature>
<dbReference type="AlphaFoldDB" id="A0A0C9ZW80"/>
<dbReference type="Proteomes" id="UP000054018">
    <property type="component" value="Unassembled WGS sequence"/>
</dbReference>
<evidence type="ECO:0000313" key="3">
    <source>
        <dbReference type="Proteomes" id="UP000054018"/>
    </source>
</evidence>
<evidence type="ECO:0000256" key="1">
    <source>
        <dbReference type="SAM" id="MobiDB-lite"/>
    </source>
</evidence>
<dbReference type="OrthoDB" id="4023585at2759"/>
<name>A0A0C9ZW80_9AGAM</name>